<proteinExistence type="predicted"/>
<dbReference type="AlphaFoldDB" id="A0AAV3U002"/>
<accession>A0AAV3U002</accession>
<dbReference type="EMBL" id="BAABLX010000007">
    <property type="protein sequence ID" value="GAA4937102.1"/>
    <property type="molecule type" value="Genomic_DNA"/>
</dbReference>
<evidence type="ECO:0000313" key="2">
    <source>
        <dbReference type="Proteomes" id="UP001409585"/>
    </source>
</evidence>
<keyword evidence="2" id="KW-1185">Reference proteome</keyword>
<name>A0AAV3U002_9ALTE</name>
<organism evidence="1 2">
    <name type="scientific">Halioxenophilus aromaticivorans</name>
    <dbReference type="NCBI Taxonomy" id="1306992"/>
    <lineage>
        <taxon>Bacteria</taxon>
        <taxon>Pseudomonadati</taxon>
        <taxon>Pseudomonadota</taxon>
        <taxon>Gammaproteobacteria</taxon>
        <taxon>Alteromonadales</taxon>
        <taxon>Alteromonadaceae</taxon>
        <taxon>Halioxenophilus</taxon>
    </lineage>
</organism>
<dbReference type="RefSeq" id="WP_345419039.1">
    <property type="nucleotide sequence ID" value="NZ_AP031496.1"/>
</dbReference>
<gene>
    <name evidence="1" type="ORF">GCM10025791_13550</name>
</gene>
<dbReference type="Gene3D" id="2.60.120.380">
    <property type="match status" value="1"/>
</dbReference>
<sequence>MSLQKLTRNAIKWGSLMAALITSQMGWSQTVCEDEPTSGMDIEYGDTIACTFYESQDLDSYQFLGQEGDRPFIQLRNSGAAIADNVYKVLTLYGPDGTLIRQNGSYCVNCTIDETLEEDGVHTVTVRHYSNGDTFPLSYILELPCLAGTCAAEPIPAALGYVAVEPCRIVDTRFGDGGMMTANEARNFKVWGDISVQNNLTGTAPAEYPASCPSPFGEPEAVQINVTVVPRGEIGDGGHLVVWPWNTTEPSASWLNFVSGLANVANAGTVAVTAASEDDPDISVMSIQDAHVIIDVLGYYTDSGL</sequence>
<evidence type="ECO:0000313" key="1">
    <source>
        <dbReference type="EMBL" id="GAA4937102.1"/>
    </source>
</evidence>
<protein>
    <submittedName>
        <fullName evidence="1">Uncharacterized protein</fullName>
    </submittedName>
</protein>
<reference evidence="2" key="1">
    <citation type="journal article" date="2019" name="Int. J. Syst. Evol. Microbiol.">
        <title>The Global Catalogue of Microorganisms (GCM) 10K type strain sequencing project: providing services to taxonomists for standard genome sequencing and annotation.</title>
        <authorList>
            <consortium name="The Broad Institute Genomics Platform"/>
            <consortium name="The Broad Institute Genome Sequencing Center for Infectious Disease"/>
            <person name="Wu L."/>
            <person name="Ma J."/>
        </authorList>
    </citation>
    <scope>NUCLEOTIDE SEQUENCE [LARGE SCALE GENOMIC DNA]</scope>
    <source>
        <strain evidence="2">JCM 19134</strain>
    </source>
</reference>
<comment type="caution">
    <text evidence="1">The sequence shown here is derived from an EMBL/GenBank/DDBJ whole genome shotgun (WGS) entry which is preliminary data.</text>
</comment>
<dbReference type="Proteomes" id="UP001409585">
    <property type="component" value="Unassembled WGS sequence"/>
</dbReference>